<evidence type="ECO:0000313" key="8">
    <source>
        <dbReference type="Proteomes" id="UP001196565"/>
    </source>
</evidence>
<reference evidence="7 8" key="1">
    <citation type="submission" date="2021-07" db="EMBL/GenBank/DDBJ databases">
        <authorList>
            <person name="So Y."/>
        </authorList>
    </citation>
    <scope>NUCLEOTIDE SEQUENCE [LARGE SCALE GENOMIC DNA]</scope>
    <source>
        <strain evidence="7 8">HJA6</strain>
    </source>
</reference>
<dbReference type="Pfam" id="PF00933">
    <property type="entry name" value="Glyco_hydro_3"/>
    <property type="match status" value="1"/>
</dbReference>
<dbReference type="NCBIfam" id="NF003740">
    <property type="entry name" value="PRK05337.1"/>
    <property type="match status" value="1"/>
</dbReference>
<evidence type="ECO:0000256" key="4">
    <source>
        <dbReference type="ARBA" id="ARBA00022801"/>
    </source>
</evidence>
<evidence type="ECO:0000256" key="5">
    <source>
        <dbReference type="ARBA" id="ARBA00023295"/>
    </source>
</evidence>
<comment type="caution">
    <text evidence="7">The sequence shown here is derived from an EMBL/GenBank/DDBJ whole genome shotgun (WGS) entry which is preliminary data.</text>
</comment>
<proteinExistence type="inferred from homology"/>
<dbReference type="Gene3D" id="3.20.20.300">
    <property type="entry name" value="Glycoside hydrolase, family 3, N-terminal domain"/>
    <property type="match status" value="1"/>
</dbReference>
<feature type="domain" description="Glycoside hydrolase family 3 N-terminal" evidence="6">
    <location>
        <begin position="28"/>
        <end position="292"/>
    </location>
</feature>
<evidence type="ECO:0000259" key="6">
    <source>
        <dbReference type="Pfam" id="PF00933"/>
    </source>
</evidence>
<keyword evidence="5 7" id="KW-0326">Glycosidase</keyword>
<dbReference type="EMBL" id="JAHYBZ010000006">
    <property type="protein sequence ID" value="MBW6399775.1"/>
    <property type="molecule type" value="Genomic_DNA"/>
</dbReference>
<comment type="catalytic activity">
    <reaction evidence="1">
        <text>Hydrolysis of terminal non-reducing N-acetyl-D-hexosamine residues in N-acetyl-beta-D-hexosaminides.</text>
        <dbReference type="EC" id="3.2.1.52"/>
    </reaction>
</comment>
<evidence type="ECO:0000313" key="7">
    <source>
        <dbReference type="EMBL" id="MBW6399775.1"/>
    </source>
</evidence>
<organism evidence="7 8">
    <name type="scientific">Roseomonas alba</name>
    <dbReference type="NCBI Taxonomy" id="2846776"/>
    <lineage>
        <taxon>Bacteria</taxon>
        <taxon>Pseudomonadati</taxon>
        <taxon>Pseudomonadota</taxon>
        <taxon>Alphaproteobacteria</taxon>
        <taxon>Acetobacterales</taxon>
        <taxon>Roseomonadaceae</taxon>
        <taxon>Roseomonas</taxon>
    </lineage>
</organism>
<keyword evidence="8" id="KW-1185">Reference proteome</keyword>
<gene>
    <name evidence="7" type="primary">nagZ</name>
    <name evidence="7" type="ORF">KPL78_18085</name>
</gene>
<dbReference type="Proteomes" id="UP001196565">
    <property type="component" value="Unassembled WGS sequence"/>
</dbReference>
<evidence type="ECO:0000256" key="3">
    <source>
        <dbReference type="ARBA" id="ARBA00012663"/>
    </source>
</evidence>
<dbReference type="GO" id="GO:0004563">
    <property type="term" value="F:beta-N-acetylhexosaminidase activity"/>
    <property type="evidence" value="ECO:0007669"/>
    <property type="project" value="UniProtKB-EC"/>
</dbReference>
<name>A0ABS7ABV0_9PROT</name>
<evidence type="ECO:0000256" key="2">
    <source>
        <dbReference type="ARBA" id="ARBA00005336"/>
    </source>
</evidence>
<dbReference type="InterPro" id="IPR019800">
    <property type="entry name" value="Glyco_hydro_3_AS"/>
</dbReference>
<dbReference type="PROSITE" id="PS00775">
    <property type="entry name" value="GLYCOSYL_HYDROL_F3"/>
    <property type="match status" value="1"/>
</dbReference>
<dbReference type="EC" id="3.2.1.52" evidence="3"/>
<dbReference type="InterPro" id="IPR001764">
    <property type="entry name" value="Glyco_hydro_3_N"/>
</dbReference>
<keyword evidence="4 7" id="KW-0378">Hydrolase</keyword>
<accession>A0ABS7ABV0</accession>
<dbReference type="RefSeq" id="WP_219764370.1">
    <property type="nucleotide sequence ID" value="NZ_JAHYBZ010000006.1"/>
</dbReference>
<dbReference type="InterPro" id="IPR017853">
    <property type="entry name" value="GH"/>
</dbReference>
<comment type="similarity">
    <text evidence="2">Belongs to the glycosyl hydrolase 3 family.</text>
</comment>
<dbReference type="PANTHER" id="PTHR30480:SF13">
    <property type="entry name" value="BETA-HEXOSAMINIDASE"/>
    <property type="match status" value="1"/>
</dbReference>
<dbReference type="PANTHER" id="PTHR30480">
    <property type="entry name" value="BETA-HEXOSAMINIDASE-RELATED"/>
    <property type="match status" value="1"/>
</dbReference>
<dbReference type="InterPro" id="IPR036962">
    <property type="entry name" value="Glyco_hydro_3_N_sf"/>
</dbReference>
<sequence>MTPRAAIIGLSGPRLTTAEAALLRARRPIGAILFARNVVDPAQVAALTGEIRDILGAEAPILVDQEGGRVARLKPPHWERFPAAAAFEHAPEPALRANAALLGATCRDVGLDVVCAPVLDLRLPGAHGVIGDRAFSEDPAVIARLGAAFVAGLQAAGCIPVIKHIPGHGRAMADSHHELPRVAASATDLVADIAPFRALAGSGAWAMTAHVLYEAWDRALPATISPAVIGSIIRGDIGFDGVLVTDDLAMGALAGMANDLAGASIAAGCDLVLHCTGRLAETEAVLDACPMLSDRSAERIARAAATRDAFQRLRPEALRALRDTALGALAAAAPGEDPTARIA</sequence>
<protein>
    <recommendedName>
        <fullName evidence="3">beta-N-acetylhexosaminidase</fullName>
        <ecNumber evidence="3">3.2.1.52</ecNumber>
    </recommendedName>
</protein>
<dbReference type="InterPro" id="IPR050226">
    <property type="entry name" value="NagZ_Beta-hexosaminidase"/>
</dbReference>
<evidence type="ECO:0000256" key="1">
    <source>
        <dbReference type="ARBA" id="ARBA00001231"/>
    </source>
</evidence>
<dbReference type="SUPFAM" id="SSF51445">
    <property type="entry name" value="(Trans)glycosidases"/>
    <property type="match status" value="1"/>
</dbReference>